<evidence type="ECO:0000256" key="1">
    <source>
        <dbReference type="ARBA" id="ARBA00022737"/>
    </source>
</evidence>
<feature type="repeat" description="PPR" evidence="2">
    <location>
        <begin position="72"/>
        <end position="106"/>
    </location>
</feature>
<dbReference type="EMBL" id="PKPP01005807">
    <property type="protein sequence ID" value="PWA58743.1"/>
    <property type="molecule type" value="Genomic_DNA"/>
</dbReference>
<dbReference type="InterPro" id="IPR046960">
    <property type="entry name" value="PPR_At4g14850-like_plant"/>
</dbReference>
<proteinExistence type="predicted"/>
<accession>A0A2U1MBV6</accession>
<dbReference type="AlphaFoldDB" id="A0A2U1MBV6"/>
<feature type="repeat" description="PPR" evidence="2">
    <location>
        <begin position="175"/>
        <end position="209"/>
    </location>
</feature>
<feature type="repeat" description="PPR" evidence="2">
    <location>
        <begin position="277"/>
        <end position="307"/>
    </location>
</feature>
<comment type="caution">
    <text evidence="3">The sequence shown here is derived from an EMBL/GenBank/DDBJ whole genome shotgun (WGS) entry which is preliminary data.</text>
</comment>
<evidence type="ECO:0000256" key="2">
    <source>
        <dbReference type="PROSITE-ProRule" id="PRU00708"/>
    </source>
</evidence>
<gene>
    <name evidence="3" type="ORF">CTI12_AA396820</name>
</gene>
<dbReference type="InterPro" id="IPR002885">
    <property type="entry name" value="PPR_rpt"/>
</dbReference>
<dbReference type="Proteomes" id="UP000245207">
    <property type="component" value="Unassembled WGS sequence"/>
</dbReference>
<keyword evidence="1" id="KW-0677">Repeat</keyword>
<dbReference type="GO" id="GO:0003723">
    <property type="term" value="F:RNA binding"/>
    <property type="evidence" value="ECO:0007669"/>
    <property type="project" value="InterPro"/>
</dbReference>
<dbReference type="PROSITE" id="PS51375">
    <property type="entry name" value="PPR"/>
    <property type="match status" value="4"/>
</dbReference>
<dbReference type="GO" id="GO:0009451">
    <property type="term" value="P:RNA modification"/>
    <property type="evidence" value="ECO:0007669"/>
    <property type="project" value="InterPro"/>
</dbReference>
<dbReference type="NCBIfam" id="TIGR00756">
    <property type="entry name" value="PPR"/>
    <property type="match status" value="5"/>
</dbReference>
<dbReference type="OrthoDB" id="185373at2759"/>
<keyword evidence="4" id="KW-1185">Reference proteome</keyword>
<sequence length="526" mass="59300">MFRTTTTTTKSTIYSLLDQCTTINHIYQTHGFMLTRGLDLDNLFISRLIDLCSNLNHLKYATQLFYHKPNKNIFIYNTMINAFSSRKRVNESVFIYSKAKNNGLKPDFYTIPFVLKGVIGLRDNGVCLGKWVHCESIVFGLDCDVNVGLWLVKMYASFGCVRDARKVFDEMCVRDLAVWNVMVSGYCKVGEFEKAREFFEAMEERNVVSWTALIAGYAQGNMACEAVEVFRRMRVDDGVKPDEVTMVAVLSACAQLGALELGEWVHGYINEYNLRKSMSLCNALIDMYAKSGNIKKAMDVFENMKDRCVITWSTIIAGLALHGFGKEALDIFSRMEKSRVKPNDVTLIAVLSACSHSGLVKYGRWYFNNLLPTYGIKPRIEHYGCMIDLLGRAGCLSEAQEVLNRMPFEPNAAIWGSLLAASRLYGNVELGEKALHHLMKLEPNNSGNFSLLSNIYAADGHWNESGSIRKAMRDNGVKKISGASCIEMNSRVHEFISGNGSNPLPERIFEVLSLLNRHMDLKSMHI</sequence>
<reference evidence="3 4" key="1">
    <citation type="journal article" date="2018" name="Mol. Plant">
        <title>The genome of Artemisia annua provides insight into the evolution of Asteraceae family and artemisinin biosynthesis.</title>
        <authorList>
            <person name="Shen Q."/>
            <person name="Zhang L."/>
            <person name="Liao Z."/>
            <person name="Wang S."/>
            <person name="Yan T."/>
            <person name="Shi P."/>
            <person name="Liu M."/>
            <person name="Fu X."/>
            <person name="Pan Q."/>
            <person name="Wang Y."/>
            <person name="Lv Z."/>
            <person name="Lu X."/>
            <person name="Zhang F."/>
            <person name="Jiang W."/>
            <person name="Ma Y."/>
            <person name="Chen M."/>
            <person name="Hao X."/>
            <person name="Li L."/>
            <person name="Tang Y."/>
            <person name="Lv G."/>
            <person name="Zhou Y."/>
            <person name="Sun X."/>
            <person name="Brodelius P.E."/>
            <person name="Rose J.K.C."/>
            <person name="Tang K."/>
        </authorList>
    </citation>
    <scope>NUCLEOTIDE SEQUENCE [LARGE SCALE GENOMIC DNA]</scope>
    <source>
        <strain evidence="4">cv. Huhao1</strain>
        <tissue evidence="3">Leaf</tissue>
    </source>
</reference>
<dbReference type="Gene3D" id="1.25.40.10">
    <property type="entry name" value="Tetratricopeptide repeat domain"/>
    <property type="match status" value="4"/>
</dbReference>
<name>A0A2U1MBV6_ARTAN</name>
<evidence type="ECO:0000313" key="3">
    <source>
        <dbReference type="EMBL" id="PWA58743.1"/>
    </source>
</evidence>
<dbReference type="FunFam" id="1.25.40.10:FF:000242">
    <property type="entry name" value="Pentatricopeptide repeat-containing protein"/>
    <property type="match status" value="1"/>
</dbReference>
<dbReference type="PANTHER" id="PTHR47926:SF432">
    <property type="entry name" value="(WILD MALAYSIAN BANANA) HYPOTHETICAL PROTEIN"/>
    <property type="match status" value="1"/>
</dbReference>
<feature type="repeat" description="PPR" evidence="2">
    <location>
        <begin position="308"/>
        <end position="342"/>
    </location>
</feature>
<organism evidence="3 4">
    <name type="scientific">Artemisia annua</name>
    <name type="common">Sweet wormwood</name>
    <dbReference type="NCBI Taxonomy" id="35608"/>
    <lineage>
        <taxon>Eukaryota</taxon>
        <taxon>Viridiplantae</taxon>
        <taxon>Streptophyta</taxon>
        <taxon>Embryophyta</taxon>
        <taxon>Tracheophyta</taxon>
        <taxon>Spermatophyta</taxon>
        <taxon>Magnoliopsida</taxon>
        <taxon>eudicotyledons</taxon>
        <taxon>Gunneridae</taxon>
        <taxon>Pentapetalae</taxon>
        <taxon>asterids</taxon>
        <taxon>campanulids</taxon>
        <taxon>Asterales</taxon>
        <taxon>Asteraceae</taxon>
        <taxon>Asteroideae</taxon>
        <taxon>Anthemideae</taxon>
        <taxon>Artemisiinae</taxon>
        <taxon>Artemisia</taxon>
    </lineage>
</organism>
<protein>
    <submittedName>
        <fullName evidence="3">Pentatricopeptide repeat-containing protein</fullName>
    </submittedName>
</protein>
<dbReference type="Pfam" id="PF13041">
    <property type="entry name" value="PPR_2"/>
    <property type="match status" value="2"/>
</dbReference>
<dbReference type="FunFam" id="1.25.40.10:FF:000348">
    <property type="entry name" value="Pentatricopeptide repeat-containing protein chloroplastic"/>
    <property type="match status" value="1"/>
</dbReference>
<evidence type="ECO:0000313" key="4">
    <source>
        <dbReference type="Proteomes" id="UP000245207"/>
    </source>
</evidence>
<dbReference type="InterPro" id="IPR011990">
    <property type="entry name" value="TPR-like_helical_dom_sf"/>
</dbReference>
<dbReference type="SUPFAM" id="SSF48452">
    <property type="entry name" value="TPR-like"/>
    <property type="match status" value="1"/>
</dbReference>
<dbReference type="InterPro" id="IPR046848">
    <property type="entry name" value="E_motif"/>
</dbReference>
<dbReference type="PANTHER" id="PTHR47926">
    <property type="entry name" value="PENTATRICOPEPTIDE REPEAT-CONTAINING PROTEIN"/>
    <property type="match status" value="1"/>
</dbReference>
<dbReference type="Pfam" id="PF01535">
    <property type="entry name" value="PPR"/>
    <property type="match status" value="5"/>
</dbReference>
<dbReference type="Pfam" id="PF20431">
    <property type="entry name" value="E_motif"/>
    <property type="match status" value="1"/>
</dbReference>